<dbReference type="InterPro" id="IPR051450">
    <property type="entry name" value="Gfo/Idh/MocA_Oxidoreductases"/>
</dbReference>
<dbReference type="Pfam" id="PF22725">
    <property type="entry name" value="GFO_IDH_MocA_C3"/>
    <property type="match status" value="1"/>
</dbReference>
<reference evidence="4" key="1">
    <citation type="journal article" date="2019" name="Int. J. Syst. Evol. Microbiol.">
        <title>The Global Catalogue of Microorganisms (GCM) 10K type strain sequencing project: providing services to taxonomists for standard genome sequencing and annotation.</title>
        <authorList>
            <consortium name="The Broad Institute Genomics Platform"/>
            <consortium name="The Broad Institute Genome Sequencing Center for Infectious Disease"/>
            <person name="Wu L."/>
            <person name="Ma J."/>
        </authorList>
    </citation>
    <scope>NUCLEOTIDE SEQUENCE [LARGE SCALE GENOMIC DNA]</scope>
    <source>
        <strain evidence="4">TBRC 1276</strain>
    </source>
</reference>
<feature type="domain" description="Gfo/Idh/MocA-like oxidoreductase N-terminal" evidence="1">
    <location>
        <begin position="13"/>
        <end position="132"/>
    </location>
</feature>
<proteinExistence type="predicted"/>
<dbReference type="PANTHER" id="PTHR43377">
    <property type="entry name" value="BILIVERDIN REDUCTASE A"/>
    <property type="match status" value="1"/>
</dbReference>
<dbReference type="Gene3D" id="3.40.50.720">
    <property type="entry name" value="NAD(P)-binding Rossmann-like Domain"/>
    <property type="match status" value="1"/>
</dbReference>
<name>A0ABV8GJY0_9ACTN</name>
<dbReference type="InterPro" id="IPR055170">
    <property type="entry name" value="GFO_IDH_MocA-like_dom"/>
</dbReference>
<dbReference type="InterPro" id="IPR036291">
    <property type="entry name" value="NAD(P)-bd_dom_sf"/>
</dbReference>
<dbReference type="SUPFAM" id="SSF55347">
    <property type="entry name" value="Glyceraldehyde-3-phosphate dehydrogenase-like, C-terminal domain"/>
    <property type="match status" value="1"/>
</dbReference>
<evidence type="ECO:0000313" key="3">
    <source>
        <dbReference type="EMBL" id="MFC4014113.1"/>
    </source>
</evidence>
<comment type="caution">
    <text evidence="3">The sequence shown here is derived from an EMBL/GenBank/DDBJ whole genome shotgun (WGS) entry which is preliminary data.</text>
</comment>
<dbReference type="SUPFAM" id="SSF51735">
    <property type="entry name" value="NAD(P)-binding Rossmann-fold domains"/>
    <property type="match status" value="1"/>
</dbReference>
<evidence type="ECO:0000313" key="4">
    <source>
        <dbReference type="Proteomes" id="UP001595851"/>
    </source>
</evidence>
<dbReference type="RefSeq" id="WP_379533962.1">
    <property type="nucleotide sequence ID" value="NZ_JBHSBI010000032.1"/>
</dbReference>
<dbReference type="EMBL" id="JBHSBI010000032">
    <property type="protein sequence ID" value="MFC4014113.1"/>
    <property type="molecule type" value="Genomic_DNA"/>
</dbReference>
<evidence type="ECO:0000259" key="2">
    <source>
        <dbReference type="Pfam" id="PF22725"/>
    </source>
</evidence>
<dbReference type="PANTHER" id="PTHR43377:SF1">
    <property type="entry name" value="BILIVERDIN REDUCTASE A"/>
    <property type="match status" value="1"/>
</dbReference>
<organism evidence="3 4">
    <name type="scientific">Nonomuraea purpurea</name>
    <dbReference type="NCBI Taxonomy" id="1849276"/>
    <lineage>
        <taxon>Bacteria</taxon>
        <taxon>Bacillati</taxon>
        <taxon>Actinomycetota</taxon>
        <taxon>Actinomycetes</taxon>
        <taxon>Streptosporangiales</taxon>
        <taxon>Streptosporangiaceae</taxon>
        <taxon>Nonomuraea</taxon>
    </lineage>
</organism>
<gene>
    <name evidence="3" type="ORF">ACFOY2_43285</name>
</gene>
<protein>
    <submittedName>
        <fullName evidence="3">Gfo/Idh/MocA family protein</fullName>
    </submittedName>
</protein>
<dbReference type="Proteomes" id="UP001595851">
    <property type="component" value="Unassembled WGS sequence"/>
</dbReference>
<accession>A0ABV8GJY0</accession>
<sequence length="345" mass="37365">MTFDIVEKDRPLRAVVVGAGYIGGEWAPELLAHPGTELVGWVDVVEERARAAAGKLGLDDLPVSTSLTSLLDGQEPDFIVNCTVPQAHHDVTVTALRRGVSVLSEKPMAVTLEEARSMVAAADKARRLFAVNQNRRFMASLVAFRRTVAELGALGLMTSEFFMPYRGPAFLGTLEHPLLQDMAIHLFDAARAVSGADPVSVYCESFRPEWTWYPGACSATAIFEMTGGLRYTFSGSWSAPGQATSWTGSWRASGAHGTVRWDGDNDPTTEAAEGRVLKQYAREADPYTGRRGRFTGLAEGLEEFVTGLRTGRAPQGDCHDNIWSLAMVTAALESARTGTRVPIVT</sequence>
<feature type="domain" description="GFO/IDH/MocA-like oxidoreductase" evidence="2">
    <location>
        <begin position="176"/>
        <end position="259"/>
    </location>
</feature>
<dbReference type="Pfam" id="PF01408">
    <property type="entry name" value="GFO_IDH_MocA"/>
    <property type="match status" value="1"/>
</dbReference>
<evidence type="ECO:0000259" key="1">
    <source>
        <dbReference type="Pfam" id="PF01408"/>
    </source>
</evidence>
<dbReference type="Gene3D" id="3.30.360.10">
    <property type="entry name" value="Dihydrodipicolinate Reductase, domain 2"/>
    <property type="match status" value="1"/>
</dbReference>
<keyword evidence="4" id="KW-1185">Reference proteome</keyword>
<dbReference type="InterPro" id="IPR000683">
    <property type="entry name" value="Gfo/Idh/MocA-like_OxRdtase_N"/>
</dbReference>